<keyword evidence="10 14" id="KW-0862">Zinc</keyword>
<dbReference type="Gene3D" id="1.25.40.320">
    <property type="entry name" value="Peptidase M1, leukotriene A4 hydrolase/aminopeptidase C-terminal domain"/>
    <property type="match status" value="1"/>
</dbReference>
<dbReference type="FunFam" id="3.30.2010.30:FF:000001">
    <property type="entry name" value="Leukotriene A(4) hydrolase"/>
    <property type="match status" value="1"/>
</dbReference>
<evidence type="ECO:0000259" key="16">
    <source>
        <dbReference type="SMART" id="SM01263"/>
    </source>
</evidence>
<dbReference type="SUPFAM" id="SSF63737">
    <property type="entry name" value="Leukotriene A4 hydrolase N-terminal domain"/>
    <property type="match status" value="1"/>
</dbReference>
<feature type="signal peptide" evidence="15">
    <location>
        <begin position="1"/>
        <end position="36"/>
    </location>
</feature>
<dbReference type="GO" id="GO:0005737">
    <property type="term" value="C:cytoplasm"/>
    <property type="evidence" value="ECO:0007669"/>
    <property type="project" value="UniProtKB-SubCell"/>
</dbReference>
<dbReference type="HOGENOM" id="CLU_014505_1_2_5"/>
<dbReference type="Gene3D" id="3.30.2010.30">
    <property type="match status" value="1"/>
</dbReference>
<dbReference type="CDD" id="cd09599">
    <property type="entry name" value="M1_LTA4H"/>
    <property type="match status" value="1"/>
</dbReference>
<evidence type="ECO:0000256" key="7">
    <source>
        <dbReference type="ARBA" id="ARBA00022670"/>
    </source>
</evidence>
<dbReference type="InterPro" id="IPR045357">
    <property type="entry name" value="Aminopeptidase_N-like_N"/>
</dbReference>
<feature type="binding site" evidence="13">
    <location>
        <begin position="180"/>
        <end position="182"/>
    </location>
    <ligand>
        <name>a peptide</name>
        <dbReference type="ChEBI" id="CHEBI:60466"/>
    </ligand>
</feature>
<evidence type="ECO:0000256" key="10">
    <source>
        <dbReference type="ARBA" id="ARBA00022833"/>
    </source>
</evidence>
<dbReference type="Gene3D" id="1.10.390.10">
    <property type="entry name" value="Neutral Protease Domain 2"/>
    <property type="match status" value="1"/>
</dbReference>
<feature type="binding site" evidence="14">
    <location>
        <position position="363"/>
    </location>
    <ligand>
        <name>Zn(2+)</name>
        <dbReference type="ChEBI" id="CHEBI:29105"/>
        <note>catalytic</note>
    </ligand>
</feature>
<dbReference type="Pfam" id="PF09127">
    <property type="entry name" value="Leuk-A4-hydro_C"/>
    <property type="match status" value="1"/>
</dbReference>
<dbReference type="Gene3D" id="2.60.40.1730">
    <property type="entry name" value="tricorn interacting facor f3 domain"/>
    <property type="match status" value="1"/>
</dbReference>
<feature type="chain" id="PRO_5002755993" description="Aminopeptidase N" evidence="15">
    <location>
        <begin position="37"/>
        <end position="648"/>
    </location>
</feature>
<keyword evidence="8 14" id="KW-0479">Metal-binding</keyword>
<keyword evidence="15" id="KW-0732">Signal</keyword>
<comment type="subcellular location">
    <subcellularLocation>
        <location evidence="2">Cytoplasm</location>
    </subcellularLocation>
</comment>
<dbReference type="PANTHER" id="PTHR45726">
    <property type="entry name" value="LEUKOTRIENE A-4 HYDROLASE"/>
    <property type="match status" value="1"/>
</dbReference>
<reference evidence="17" key="1">
    <citation type="submission" date="2008-01" db="EMBL/GenBank/DDBJ databases">
        <title>Complete sequence of chromosome of Caulobacter sp. K31.</title>
        <authorList>
            <consortium name="US DOE Joint Genome Institute"/>
            <person name="Copeland A."/>
            <person name="Lucas S."/>
            <person name="Lapidus A."/>
            <person name="Barry K."/>
            <person name="Glavina del Rio T."/>
            <person name="Dalin E."/>
            <person name="Tice H."/>
            <person name="Pitluck S."/>
            <person name="Bruce D."/>
            <person name="Goodwin L."/>
            <person name="Thompson L.S."/>
            <person name="Brettin T."/>
            <person name="Detter J.C."/>
            <person name="Han C."/>
            <person name="Schmutz J."/>
            <person name="Larimer F."/>
            <person name="Land M."/>
            <person name="Hauser L."/>
            <person name="Kyrpides N."/>
            <person name="Kim E."/>
            <person name="Stephens C."/>
            <person name="Richardson P."/>
        </authorList>
    </citation>
    <scope>NUCLEOTIDE SEQUENCE [LARGE SCALE GENOMIC DNA]</scope>
    <source>
        <strain evidence="17">K31</strain>
    </source>
</reference>
<comment type="similarity">
    <text evidence="3">Belongs to the peptidase M1 family.</text>
</comment>
<dbReference type="SUPFAM" id="SSF48371">
    <property type="entry name" value="ARM repeat"/>
    <property type="match status" value="1"/>
</dbReference>
<dbReference type="InterPro" id="IPR014782">
    <property type="entry name" value="Peptidase_M1_dom"/>
</dbReference>
<dbReference type="STRING" id="366602.Caul_3592"/>
<dbReference type="eggNOG" id="COG0308">
    <property type="taxonomic scope" value="Bacteria"/>
</dbReference>
<dbReference type="EMBL" id="CP000927">
    <property type="protein sequence ID" value="ABZ72719.1"/>
    <property type="molecule type" value="Genomic_DNA"/>
</dbReference>
<dbReference type="InterPro" id="IPR042097">
    <property type="entry name" value="Aminopeptidase_N-like_N_sf"/>
</dbReference>
<feature type="binding site" evidence="14">
    <location>
        <position position="340"/>
    </location>
    <ligand>
        <name>Zn(2+)</name>
        <dbReference type="ChEBI" id="CHEBI:29105"/>
        <note>catalytic</note>
    </ligand>
</feature>
<dbReference type="KEGG" id="cak:Caul_3592"/>
<dbReference type="EC" id="3.4.11.2" evidence="4"/>
<protein>
    <recommendedName>
        <fullName evidence="5">Aminopeptidase N</fullName>
        <ecNumber evidence="4">3.4.11.2</ecNumber>
    </recommendedName>
</protein>
<dbReference type="GO" id="GO:0016285">
    <property type="term" value="F:alanyl aminopeptidase activity"/>
    <property type="evidence" value="ECO:0007669"/>
    <property type="project" value="UniProtKB-EC"/>
</dbReference>
<dbReference type="InterPro" id="IPR027268">
    <property type="entry name" value="Peptidase_M4/M1_CTD_sf"/>
</dbReference>
<keyword evidence="11" id="KW-0482">Metalloprotease</keyword>
<feature type="binding site" evidence="13">
    <location>
        <begin position="602"/>
        <end position="604"/>
    </location>
    <ligand>
        <name>a peptide</name>
        <dbReference type="ChEBI" id="CHEBI:60466"/>
    </ligand>
</feature>
<dbReference type="PANTHER" id="PTHR45726:SF3">
    <property type="entry name" value="LEUKOTRIENE A-4 HYDROLASE"/>
    <property type="match status" value="1"/>
</dbReference>
<proteinExistence type="inferred from homology"/>
<comment type="cofactor">
    <cofactor evidence="14">
        <name>Zn(2+)</name>
        <dbReference type="ChEBI" id="CHEBI:29105"/>
    </cofactor>
    <text evidence="14">Binds 1 zinc ion per subunit.</text>
</comment>
<evidence type="ECO:0000256" key="4">
    <source>
        <dbReference type="ARBA" id="ARBA00012564"/>
    </source>
</evidence>
<dbReference type="SMART" id="SM01263">
    <property type="entry name" value="Leuk-A4-hydro_C"/>
    <property type="match status" value="1"/>
</dbReference>
<feature type="active site" description="Proton donor" evidence="12">
    <location>
        <position position="429"/>
    </location>
</feature>
<dbReference type="SUPFAM" id="SSF55486">
    <property type="entry name" value="Metalloproteases ('zincins'), catalytic domain"/>
    <property type="match status" value="1"/>
</dbReference>
<feature type="domain" description="Peptidase M1 leukotriene A4 hydrolase/aminopeptidase C-terminal" evidence="16">
    <location>
        <begin position="508"/>
        <end position="647"/>
    </location>
</feature>
<evidence type="ECO:0000256" key="15">
    <source>
        <dbReference type="SAM" id="SignalP"/>
    </source>
</evidence>
<dbReference type="Pfam" id="PF17900">
    <property type="entry name" value="Peptidase_M1_N"/>
    <property type="match status" value="1"/>
</dbReference>
<sequence precursor="true">MSVDGTVLPMPSLKTTTRAALLALLLCGAAAAPVLAQTAQPPIPAILMTPEARDIHSYAQPLVARVTHVDLDLTADFAGQKMTGTAALDIAAAPDAEEVVLDSKGLVIHGVTDDKGAALPWTLGKADPILGAPLTVQLPKGAGAAKRIVISYDSAPGGAALQWLTPAQTAGKIKPYLFSQGEAILNRTWIPTQDSPGVRQTWTARIVAPEGLKAVMSAEMLTPNGEPVAGGRAYRFKMDKPVASYLIAIAIGDIAFTPLGQRTGVYTEPSVMKKTANELVDVEKMVEAAESLYGPYAWGRYDLLVLPPSFPFGGMENPRLTFATPTIIAGDRSLVSLVAHELAHSWSGNLVNNATWSDFWLNEGFTDYFENRIMEKLYGKDRADMLADLGWSDLQGAIKDAGGLSGADTRLHLDLTGRDPDDGMTDIAYQKGATFLRTIEKAVGRARWDAYLKAYFARHAFQSQTTAGFVADLRENLIKGDPKLEAAIGIDKWVYDVGLPDNAVHIHSAAFPAVDALAAAYAKGGPAPIARWKAWSTPERTRFIASLPRALPKARLAALDKAFGLSAQGNSEIRFVWLELAVANRYDPAMPSLQAFLTDQGRRKFVAPLFKDLMAQGDWGQPIAKALYAKTRPLYHAVTRQTVDGIVK</sequence>
<keyword evidence="17" id="KW-0031">Aminopeptidase</keyword>
<evidence type="ECO:0000313" key="17">
    <source>
        <dbReference type="EMBL" id="ABZ72719.1"/>
    </source>
</evidence>
<dbReference type="GO" id="GO:0006508">
    <property type="term" value="P:proteolysis"/>
    <property type="evidence" value="ECO:0007669"/>
    <property type="project" value="UniProtKB-KW"/>
</dbReference>
<dbReference type="GO" id="GO:0008270">
    <property type="term" value="F:zinc ion binding"/>
    <property type="evidence" value="ECO:0007669"/>
    <property type="project" value="InterPro"/>
</dbReference>
<keyword evidence="7" id="KW-0645">Protease</keyword>
<evidence type="ECO:0000256" key="1">
    <source>
        <dbReference type="ARBA" id="ARBA00000098"/>
    </source>
</evidence>
<evidence type="ECO:0000256" key="6">
    <source>
        <dbReference type="ARBA" id="ARBA00022490"/>
    </source>
</evidence>
<comment type="catalytic activity">
    <reaction evidence="1">
        <text>Release of an N-terminal amino acid, Xaa-|-Yaa- from a peptide, amide or arylamide. Xaa is preferably Ala, but may be most amino acids including Pro (slow action). When a terminal hydrophobic residue is followed by a prolyl residue, the two may be released as an intact Xaa-Pro dipeptide.</text>
        <dbReference type="EC" id="3.4.11.2"/>
    </reaction>
</comment>
<feature type="binding site" evidence="13">
    <location>
        <begin position="311"/>
        <end position="316"/>
    </location>
    <ligand>
        <name>a peptide</name>
        <dbReference type="ChEBI" id="CHEBI:60466"/>
    </ligand>
</feature>
<dbReference type="InterPro" id="IPR034015">
    <property type="entry name" value="M1_LTA4H"/>
</dbReference>
<feature type="binding site" evidence="14">
    <location>
        <position position="344"/>
    </location>
    <ligand>
        <name>Zn(2+)</name>
        <dbReference type="ChEBI" id="CHEBI:29105"/>
        <note>catalytic</note>
    </ligand>
</feature>
<evidence type="ECO:0000256" key="11">
    <source>
        <dbReference type="ARBA" id="ARBA00023049"/>
    </source>
</evidence>
<evidence type="ECO:0000256" key="8">
    <source>
        <dbReference type="ARBA" id="ARBA00022723"/>
    </source>
</evidence>
<dbReference type="MEROPS" id="M01.031"/>
<evidence type="ECO:0000256" key="14">
    <source>
        <dbReference type="PIRSR" id="PIRSR634015-3"/>
    </source>
</evidence>
<evidence type="ECO:0000256" key="13">
    <source>
        <dbReference type="PIRSR" id="PIRSR634015-2"/>
    </source>
</evidence>
<evidence type="ECO:0000256" key="12">
    <source>
        <dbReference type="PIRSR" id="PIRSR634015-1"/>
    </source>
</evidence>
<dbReference type="Pfam" id="PF01433">
    <property type="entry name" value="Peptidase_M1"/>
    <property type="match status" value="1"/>
</dbReference>
<evidence type="ECO:0000256" key="2">
    <source>
        <dbReference type="ARBA" id="ARBA00004496"/>
    </source>
</evidence>
<dbReference type="PRINTS" id="PR00756">
    <property type="entry name" value="ALADIPTASE"/>
</dbReference>
<accession>B0T781</accession>
<dbReference type="GO" id="GO:0008237">
    <property type="term" value="F:metallopeptidase activity"/>
    <property type="evidence" value="ECO:0007669"/>
    <property type="project" value="UniProtKB-KW"/>
</dbReference>
<evidence type="ECO:0000256" key="5">
    <source>
        <dbReference type="ARBA" id="ARBA00015611"/>
    </source>
</evidence>
<keyword evidence="6" id="KW-0963">Cytoplasm</keyword>
<dbReference type="InterPro" id="IPR038502">
    <property type="entry name" value="M1_LTA-4_hydro/amino_C_sf"/>
</dbReference>
<name>B0T781_CAUSK</name>
<feature type="active site" description="Proton acceptor" evidence="12">
    <location>
        <position position="341"/>
    </location>
</feature>
<dbReference type="InterPro" id="IPR001930">
    <property type="entry name" value="Peptidase_M1"/>
</dbReference>
<dbReference type="InterPro" id="IPR049980">
    <property type="entry name" value="LTA4H_cat"/>
</dbReference>
<keyword evidence="9" id="KW-0378">Hydrolase</keyword>
<evidence type="ECO:0000256" key="9">
    <source>
        <dbReference type="ARBA" id="ARBA00022801"/>
    </source>
</evidence>
<dbReference type="InterPro" id="IPR015211">
    <property type="entry name" value="Peptidase_M1_C"/>
</dbReference>
<dbReference type="InterPro" id="IPR016024">
    <property type="entry name" value="ARM-type_fold"/>
</dbReference>
<dbReference type="AlphaFoldDB" id="B0T781"/>
<evidence type="ECO:0000256" key="3">
    <source>
        <dbReference type="ARBA" id="ARBA00010136"/>
    </source>
</evidence>
<organism evidence="17">
    <name type="scientific">Caulobacter sp. (strain K31)</name>
    <dbReference type="NCBI Taxonomy" id="366602"/>
    <lineage>
        <taxon>Bacteria</taxon>
        <taxon>Pseudomonadati</taxon>
        <taxon>Pseudomonadota</taxon>
        <taxon>Alphaproteobacteria</taxon>
        <taxon>Caulobacterales</taxon>
        <taxon>Caulobacteraceae</taxon>
        <taxon>Caulobacter</taxon>
    </lineage>
</organism>
<gene>
    <name evidence="17" type="ordered locus">Caul_3592</name>
</gene>